<keyword evidence="2" id="KW-0472">Membrane</keyword>
<evidence type="ECO:0000313" key="4">
    <source>
        <dbReference type="EMBL" id="VUZ42177.1"/>
    </source>
</evidence>
<accession>A0A564Y4G0</accession>
<organism evidence="4 5">
    <name type="scientific">Hymenolepis diminuta</name>
    <name type="common">Rat tapeworm</name>
    <dbReference type="NCBI Taxonomy" id="6216"/>
    <lineage>
        <taxon>Eukaryota</taxon>
        <taxon>Metazoa</taxon>
        <taxon>Spiralia</taxon>
        <taxon>Lophotrochozoa</taxon>
        <taxon>Platyhelminthes</taxon>
        <taxon>Cestoda</taxon>
        <taxon>Eucestoda</taxon>
        <taxon>Cyclophyllidea</taxon>
        <taxon>Hymenolepididae</taxon>
        <taxon>Hymenolepis</taxon>
    </lineage>
</organism>
<reference evidence="4 5" key="1">
    <citation type="submission" date="2019-07" db="EMBL/GenBank/DDBJ databases">
        <authorList>
            <person name="Jastrzebski P J."/>
            <person name="Paukszto L."/>
            <person name="Jastrzebski P J."/>
        </authorList>
    </citation>
    <scope>NUCLEOTIDE SEQUENCE [LARGE SCALE GENOMIC DNA]</scope>
    <source>
        <strain evidence="4 5">WMS-il1</strain>
    </source>
</reference>
<name>A0A564Y4G0_HYMDI</name>
<feature type="signal peptide" evidence="3">
    <location>
        <begin position="1"/>
        <end position="22"/>
    </location>
</feature>
<keyword evidence="3" id="KW-0732">Signal</keyword>
<dbReference type="EMBL" id="CABIJS010000088">
    <property type="protein sequence ID" value="VUZ42177.1"/>
    <property type="molecule type" value="Genomic_DNA"/>
</dbReference>
<keyword evidence="2" id="KW-1133">Transmembrane helix</keyword>
<evidence type="ECO:0000256" key="3">
    <source>
        <dbReference type="SAM" id="SignalP"/>
    </source>
</evidence>
<feature type="compositionally biased region" description="Low complexity" evidence="1">
    <location>
        <begin position="87"/>
        <end position="96"/>
    </location>
</feature>
<evidence type="ECO:0000256" key="1">
    <source>
        <dbReference type="SAM" id="MobiDB-lite"/>
    </source>
</evidence>
<evidence type="ECO:0000256" key="2">
    <source>
        <dbReference type="SAM" id="Phobius"/>
    </source>
</evidence>
<dbReference type="Proteomes" id="UP000321570">
    <property type="component" value="Unassembled WGS sequence"/>
</dbReference>
<gene>
    <name evidence="4" type="ORF">WMSIL1_LOCUS2882</name>
</gene>
<sequence length="117" mass="12960">MRTQRIIFAIVLFLAVTRVTYSSSLLNTRDAAVKPNDGQTPDDSEDDNIQQNPPTDEKPTPEEPDKKTEKPGNNDTDEEKTQQPGDSQTTTTSTSSHISYGLAISFTSLLISFVFCY</sequence>
<evidence type="ECO:0000313" key="5">
    <source>
        <dbReference type="Proteomes" id="UP000321570"/>
    </source>
</evidence>
<feature type="transmembrane region" description="Helical" evidence="2">
    <location>
        <begin position="98"/>
        <end position="116"/>
    </location>
</feature>
<proteinExistence type="predicted"/>
<protein>
    <submittedName>
        <fullName evidence="4">Uncharacterized protein</fullName>
    </submittedName>
</protein>
<feature type="region of interest" description="Disordered" evidence="1">
    <location>
        <begin position="26"/>
        <end position="96"/>
    </location>
</feature>
<keyword evidence="5" id="KW-1185">Reference proteome</keyword>
<feature type="compositionally biased region" description="Basic and acidic residues" evidence="1">
    <location>
        <begin position="55"/>
        <end position="72"/>
    </location>
</feature>
<keyword evidence="2" id="KW-0812">Transmembrane</keyword>
<feature type="chain" id="PRO_5022201089" evidence="3">
    <location>
        <begin position="23"/>
        <end position="117"/>
    </location>
</feature>
<dbReference type="AlphaFoldDB" id="A0A564Y4G0"/>